<organism evidence="2 3">
    <name type="scientific">Puccinia graminis f. sp. tritici</name>
    <dbReference type="NCBI Taxonomy" id="56615"/>
    <lineage>
        <taxon>Eukaryota</taxon>
        <taxon>Fungi</taxon>
        <taxon>Dikarya</taxon>
        <taxon>Basidiomycota</taxon>
        <taxon>Pucciniomycotina</taxon>
        <taxon>Pucciniomycetes</taxon>
        <taxon>Pucciniales</taxon>
        <taxon>Pucciniaceae</taxon>
        <taxon>Puccinia</taxon>
    </lineage>
</organism>
<comment type="caution">
    <text evidence="2">The sequence shown here is derived from an EMBL/GenBank/DDBJ whole genome shotgun (WGS) entry which is preliminary data.</text>
</comment>
<name>A0A5B0SGZ3_PUCGR</name>
<reference evidence="2 3" key="1">
    <citation type="submission" date="2019-05" db="EMBL/GenBank/DDBJ databases">
        <title>Emergence of the Ug99 lineage of the wheat stem rust pathogen through somatic hybridization.</title>
        <authorList>
            <person name="Li F."/>
            <person name="Upadhyaya N.M."/>
            <person name="Sperschneider J."/>
            <person name="Matny O."/>
            <person name="Nguyen-Phuc H."/>
            <person name="Mago R."/>
            <person name="Raley C."/>
            <person name="Miller M.E."/>
            <person name="Silverstein K.A.T."/>
            <person name="Henningsen E."/>
            <person name="Hirsch C.D."/>
            <person name="Visser B."/>
            <person name="Pretorius Z.A."/>
            <person name="Steffenson B.J."/>
            <person name="Schwessinger B."/>
            <person name="Dodds P.N."/>
            <person name="Figueroa M."/>
        </authorList>
    </citation>
    <scope>NUCLEOTIDE SEQUENCE [LARGE SCALE GENOMIC DNA]</scope>
    <source>
        <strain evidence="2 3">Ug99</strain>
    </source>
</reference>
<evidence type="ECO:0000256" key="1">
    <source>
        <dbReference type="SAM" id="MobiDB-lite"/>
    </source>
</evidence>
<dbReference type="EMBL" id="VDEP01000023">
    <property type="protein sequence ID" value="KAA1136805.1"/>
    <property type="molecule type" value="Genomic_DNA"/>
</dbReference>
<dbReference type="Proteomes" id="UP000325313">
    <property type="component" value="Unassembled WGS sequence"/>
</dbReference>
<feature type="region of interest" description="Disordered" evidence="1">
    <location>
        <begin position="187"/>
        <end position="206"/>
    </location>
</feature>
<accession>A0A5B0SGZ3</accession>
<proteinExistence type="predicted"/>
<gene>
    <name evidence="2" type="ORF">PGTUg99_002130</name>
</gene>
<dbReference type="AlphaFoldDB" id="A0A5B0SGZ3"/>
<sequence length="206" mass="23169">MPKRPRSQSQWMAIYQTEPNSRPVFSPLFLLTARTHWWISSSDSTRPMSISTIPTSKSTPSCAWRLPTVPLRSPSWTWLPNWIKQPTIYAGPSGQLVVRLASLSMAPRPSPTVGPQWCSQLRLDVTSPRRKPISKSWMPVPEHHSSSLYSMHTAESGLWSLVVVLPSSTPMPLLPMVLLTNLPITENTRAPRPRAKPSNMPRPFSI</sequence>
<protein>
    <submittedName>
        <fullName evidence="2">Uncharacterized protein</fullName>
    </submittedName>
</protein>
<evidence type="ECO:0000313" key="2">
    <source>
        <dbReference type="EMBL" id="KAA1136805.1"/>
    </source>
</evidence>
<evidence type="ECO:0000313" key="3">
    <source>
        <dbReference type="Proteomes" id="UP000325313"/>
    </source>
</evidence>